<dbReference type="AlphaFoldDB" id="A0A8J3L258"/>
<evidence type="ECO:0000313" key="1">
    <source>
        <dbReference type="EMBL" id="GIG07221.1"/>
    </source>
</evidence>
<name>A0A8J3L258_9ACTN</name>
<reference evidence="1 2" key="1">
    <citation type="submission" date="2021-01" db="EMBL/GenBank/DDBJ databases">
        <title>Whole genome shotgun sequence of Catellatospora coxensis NBRC 107359.</title>
        <authorList>
            <person name="Komaki H."/>
            <person name="Tamura T."/>
        </authorList>
    </citation>
    <scope>NUCLEOTIDE SEQUENCE [LARGE SCALE GENOMIC DNA]</scope>
    <source>
        <strain evidence="1 2">NBRC 107359</strain>
    </source>
</reference>
<proteinExistence type="predicted"/>
<comment type="caution">
    <text evidence="1">The sequence shown here is derived from an EMBL/GenBank/DDBJ whole genome shotgun (WGS) entry which is preliminary data.</text>
</comment>
<dbReference type="RefSeq" id="WP_203693573.1">
    <property type="nucleotide sequence ID" value="NZ_BAAALC010000008.1"/>
</dbReference>
<dbReference type="EMBL" id="BONI01000032">
    <property type="protein sequence ID" value="GIG07221.1"/>
    <property type="molecule type" value="Genomic_DNA"/>
</dbReference>
<sequence length="98" mass="10339">MYGRVAVAATSNNHATWPACGRTTACGKPPQPLWICYARLVGTFSAAPSNRRAWTLWPPPYPAPAAPAEHAPPPGSGGDITAQAAYGVKKGTFYNAER</sequence>
<organism evidence="1 2">
    <name type="scientific">Catellatospora coxensis</name>
    <dbReference type="NCBI Taxonomy" id="310354"/>
    <lineage>
        <taxon>Bacteria</taxon>
        <taxon>Bacillati</taxon>
        <taxon>Actinomycetota</taxon>
        <taxon>Actinomycetes</taxon>
        <taxon>Micromonosporales</taxon>
        <taxon>Micromonosporaceae</taxon>
        <taxon>Catellatospora</taxon>
    </lineage>
</organism>
<keyword evidence="2" id="KW-1185">Reference proteome</keyword>
<evidence type="ECO:0000313" key="2">
    <source>
        <dbReference type="Proteomes" id="UP000630887"/>
    </source>
</evidence>
<gene>
    <name evidence="1" type="ORF">Cco03nite_39210</name>
</gene>
<protein>
    <submittedName>
        <fullName evidence="1">Uncharacterized protein</fullName>
    </submittedName>
</protein>
<dbReference type="Proteomes" id="UP000630887">
    <property type="component" value="Unassembled WGS sequence"/>
</dbReference>
<accession>A0A8J3L258</accession>